<evidence type="ECO:0000256" key="1">
    <source>
        <dbReference type="ARBA" id="ARBA00007416"/>
    </source>
</evidence>
<comment type="similarity">
    <text evidence="1">Belongs to the VEFS (VRN2-EMF2-FIS2-SU(Z)12) family.</text>
</comment>
<dbReference type="EMBL" id="OC855070">
    <property type="protein sequence ID" value="CAD7621148.1"/>
    <property type="molecule type" value="Genomic_DNA"/>
</dbReference>
<keyword evidence="3" id="KW-0863">Zinc-finger</keyword>
<accession>A0A7R9PUA9</accession>
<evidence type="ECO:0000259" key="8">
    <source>
        <dbReference type="Pfam" id="PF09733"/>
    </source>
</evidence>
<feature type="domain" description="Polycomb protein VEFS-Box" evidence="8">
    <location>
        <begin position="536"/>
        <end position="664"/>
    </location>
</feature>
<gene>
    <name evidence="10" type="ORF">OSB1V03_LOCUS1623</name>
</gene>
<evidence type="ECO:0000256" key="5">
    <source>
        <dbReference type="ARBA" id="ARBA00022853"/>
    </source>
</evidence>
<dbReference type="PANTHER" id="PTHR22597:SF0">
    <property type="entry name" value="POLYCOMB PROTEIN SUZ12"/>
    <property type="match status" value="1"/>
</dbReference>
<evidence type="ECO:0000256" key="7">
    <source>
        <dbReference type="ARBA" id="ARBA00023163"/>
    </source>
</evidence>
<dbReference type="GO" id="GO:0008270">
    <property type="term" value="F:zinc ion binding"/>
    <property type="evidence" value="ECO:0007669"/>
    <property type="project" value="UniProtKB-KW"/>
</dbReference>
<evidence type="ECO:0000256" key="6">
    <source>
        <dbReference type="ARBA" id="ARBA00023015"/>
    </source>
</evidence>
<evidence type="ECO:0000313" key="10">
    <source>
        <dbReference type="EMBL" id="CAD7621148.1"/>
    </source>
</evidence>
<evidence type="ECO:0000259" key="9">
    <source>
        <dbReference type="Pfam" id="PF23320"/>
    </source>
</evidence>
<dbReference type="InterPro" id="IPR057540">
    <property type="entry name" value="Znf_SUZ12"/>
</dbReference>
<sequence length="699" mass="80449">MSGRRRGRSQDSASDWSIGSIDKDNNKVVDKFNDRHNCQENESFWQTFEKPTQIYRYLRTRHLVSPIFLNRNLYYMRQRFQRSNGKKRRDFSIDNILQYVIEKKQREAIAEESAGNLTLTILSVKNQSSNKDHSAVTVETSLLKMGHQKRKDVLAPVYQYSVGTTELELNGEDSDDNCLTVYKSELNETNGHLVKQWSYSLLFIASFHKDYNQHKVNGNCVESDKQENDMSLMNDNNPKSEPLVKRRRLDEPTVTYFKAELIIYDKHKNCLLTDGEYTAVLQPCAPPKANKFGKYSKYSKWQEITAEDIDGLSIEDPNKQYGSMEVFRKGPVLMFKLSWSSSNNPANDSLNGMNHILSNNIENDSGIGNNTSDNSSNQSFNGCLPTDDALKAPLNSLSLLGHKKPVRVIYQFMFNNNVRQQTKPQSDLCCPWCSLNCQQLYSLIKHLKLCHNRFVFNYVPDAKCARIDVAVNECYDGSYAGNPLDLSFNNTGFAFSRNGPVRRNPVTHVIVCHPKRFPQSLSEFDEPDDEDGTNGRTYISGHNRLYYHTNSCLPIRPQEMEYDSEAENDPKWMKEKTQMMIDEFTDVNEGEKEVMKMWNLHIMSNGVDVVFILYDRFVGDCQIQLACDMFVKEKGEELFAKNLYKNFILHLNNLYDFGLLNASSFVDIIKNLNQKQKCLAEEQKGKALKTEPNNGLKSR</sequence>
<dbReference type="CDD" id="cd21740">
    <property type="entry name" value="C2_II_SUZ12"/>
    <property type="match status" value="1"/>
</dbReference>
<dbReference type="EMBL" id="CAJPIZ010000495">
    <property type="protein sequence ID" value="CAG2101578.1"/>
    <property type="molecule type" value="Genomic_DNA"/>
</dbReference>
<dbReference type="GO" id="GO:0031490">
    <property type="term" value="F:chromatin DNA binding"/>
    <property type="evidence" value="ECO:0007669"/>
    <property type="project" value="TreeGrafter"/>
</dbReference>
<name>A0A7R9PUA9_9ACAR</name>
<dbReference type="GO" id="GO:0016586">
    <property type="term" value="C:RSC-type complex"/>
    <property type="evidence" value="ECO:0007669"/>
    <property type="project" value="TreeGrafter"/>
</dbReference>
<protein>
    <recommendedName>
        <fullName evidence="12">Polycomb protein SUZ12</fullName>
    </recommendedName>
</protein>
<dbReference type="CDD" id="cd21750">
    <property type="entry name" value="ZnB-Zn_SUZ12"/>
    <property type="match status" value="1"/>
</dbReference>
<dbReference type="GO" id="GO:0035098">
    <property type="term" value="C:ESC/E(Z) complex"/>
    <property type="evidence" value="ECO:0007669"/>
    <property type="project" value="TreeGrafter"/>
</dbReference>
<keyword evidence="6" id="KW-0805">Transcription regulation</keyword>
<evidence type="ECO:0000256" key="3">
    <source>
        <dbReference type="ARBA" id="ARBA00022771"/>
    </source>
</evidence>
<proteinExistence type="inferred from homology"/>
<dbReference type="CDD" id="cd21551">
    <property type="entry name" value="VEFS-box_SUZ12"/>
    <property type="match status" value="1"/>
</dbReference>
<dbReference type="OrthoDB" id="166746at2759"/>
<evidence type="ECO:0000256" key="4">
    <source>
        <dbReference type="ARBA" id="ARBA00022833"/>
    </source>
</evidence>
<dbReference type="GO" id="GO:0006325">
    <property type="term" value="P:chromatin organization"/>
    <property type="evidence" value="ECO:0007669"/>
    <property type="project" value="UniProtKB-KW"/>
</dbReference>
<dbReference type="AlphaFoldDB" id="A0A7R9PUA9"/>
<evidence type="ECO:0000313" key="11">
    <source>
        <dbReference type="Proteomes" id="UP000759131"/>
    </source>
</evidence>
<dbReference type="PANTHER" id="PTHR22597">
    <property type="entry name" value="POLYCOMB GROUP PROTEIN"/>
    <property type="match status" value="1"/>
</dbReference>
<organism evidence="10">
    <name type="scientific">Medioppia subpectinata</name>
    <dbReference type="NCBI Taxonomy" id="1979941"/>
    <lineage>
        <taxon>Eukaryota</taxon>
        <taxon>Metazoa</taxon>
        <taxon>Ecdysozoa</taxon>
        <taxon>Arthropoda</taxon>
        <taxon>Chelicerata</taxon>
        <taxon>Arachnida</taxon>
        <taxon>Acari</taxon>
        <taxon>Acariformes</taxon>
        <taxon>Sarcoptiformes</taxon>
        <taxon>Oribatida</taxon>
        <taxon>Brachypylina</taxon>
        <taxon>Oppioidea</taxon>
        <taxon>Oppiidae</taxon>
        <taxon>Medioppia</taxon>
    </lineage>
</organism>
<keyword evidence="5" id="KW-0156">Chromatin regulator</keyword>
<evidence type="ECO:0008006" key="12">
    <source>
        <dbReference type="Google" id="ProtNLM"/>
    </source>
</evidence>
<keyword evidence="7" id="KW-0804">Transcription</keyword>
<reference evidence="10" key="1">
    <citation type="submission" date="2020-11" db="EMBL/GenBank/DDBJ databases">
        <authorList>
            <person name="Tran Van P."/>
        </authorList>
    </citation>
    <scope>NUCLEOTIDE SEQUENCE</scope>
</reference>
<dbReference type="Pfam" id="PF23320">
    <property type="entry name" value="Zn_SUZ12"/>
    <property type="match status" value="1"/>
</dbReference>
<keyword evidence="11" id="KW-1185">Reference proteome</keyword>
<dbReference type="InterPro" id="IPR019135">
    <property type="entry name" value="Polycomb_protein_VEFS-Box"/>
</dbReference>
<keyword evidence="4" id="KW-0862">Zinc</keyword>
<dbReference type="Pfam" id="PF09733">
    <property type="entry name" value="VEFS-Box"/>
    <property type="match status" value="1"/>
</dbReference>
<evidence type="ECO:0000256" key="2">
    <source>
        <dbReference type="ARBA" id="ARBA00022723"/>
    </source>
</evidence>
<dbReference type="Proteomes" id="UP000759131">
    <property type="component" value="Unassembled WGS sequence"/>
</dbReference>
<keyword evidence="2" id="KW-0479">Metal-binding</keyword>
<feature type="domain" description="Polycomb protein SUZ12-like zinc finger" evidence="9">
    <location>
        <begin position="406"/>
        <end position="474"/>
    </location>
</feature>